<protein>
    <submittedName>
        <fullName evidence="3">Uncharacterized protein</fullName>
    </submittedName>
</protein>
<evidence type="ECO:0000256" key="1">
    <source>
        <dbReference type="SAM" id="MobiDB-lite"/>
    </source>
</evidence>
<proteinExistence type="predicted"/>
<keyword evidence="2" id="KW-0732">Signal</keyword>
<name>A0A8T0DFX6_9TREM</name>
<sequence length="91" mass="10184">MARMKSVTMRMHVTISCLLLILVGTQLAGGQQQTNTSTKASTTMTMSTQTQPKTTLSPDEQRLRDILKNRTSLSEQEITTFINELKKVPGW</sequence>
<accession>A0A8T0DFX6</accession>
<gene>
    <name evidence="3" type="ORF">P879_09986</name>
</gene>
<reference evidence="3 4" key="1">
    <citation type="submission" date="2019-07" db="EMBL/GenBank/DDBJ databases">
        <title>Annotation for the trematode Paragonimus westermani.</title>
        <authorList>
            <person name="Choi Y.-J."/>
        </authorList>
    </citation>
    <scope>NUCLEOTIDE SEQUENCE [LARGE SCALE GENOMIC DNA]</scope>
    <source>
        <strain evidence="3">180907_Pwestermani</strain>
    </source>
</reference>
<evidence type="ECO:0000313" key="3">
    <source>
        <dbReference type="EMBL" id="KAF8566723.1"/>
    </source>
</evidence>
<feature type="compositionally biased region" description="Low complexity" evidence="1">
    <location>
        <begin position="31"/>
        <end position="55"/>
    </location>
</feature>
<dbReference type="AlphaFoldDB" id="A0A8T0DFX6"/>
<evidence type="ECO:0000313" key="4">
    <source>
        <dbReference type="Proteomes" id="UP000699462"/>
    </source>
</evidence>
<feature type="signal peptide" evidence="2">
    <location>
        <begin position="1"/>
        <end position="30"/>
    </location>
</feature>
<keyword evidence="4" id="KW-1185">Reference proteome</keyword>
<evidence type="ECO:0000256" key="2">
    <source>
        <dbReference type="SAM" id="SignalP"/>
    </source>
</evidence>
<organism evidence="3 4">
    <name type="scientific">Paragonimus westermani</name>
    <dbReference type="NCBI Taxonomy" id="34504"/>
    <lineage>
        <taxon>Eukaryota</taxon>
        <taxon>Metazoa</taxon>
        <taxon>Spiralia</taxon>
        <taxon>Lophotrochozoa</taxon>
        <taxon>Platyhelminthes</taxon>
        <taxon>Trematoda</taxon>
        <taxon>Digenea</taxon>
        <taxon>Plagiorchiida</taxon>
        <taxon>Troglotremata</taxon>
        <taxon>Troglotrematidae</taxon>
        <taxon>Paragonimus</taxon>
    </lineage>
</organism>
<feature type="region of interest" description="Disordered" evidence="1">
    <location>
        <begin position="29"/>
        <end position="57"/>
    </location>
</feature>
<feature type="chain" id="PRO_5035816217" evidence="2">
    <location>
        <begin position="31"/>
        <end position="91"/>
    </location>
</feature>
<dbReference type="Proteomes" id="UP000699462">
    <property type="component" value="Unassembled WGS sequence"/>
</dbReference>
<dbReference type="EMBL" id="JTDF01004714">
    <property type="protein sequence ID" value="KAF8566723.1"/>
    <property type="molecule type" value="Genomic_DNA"/>
</dbReference>
<comment type="caution">
    <text evidence="3">The sequence shown here is derived from an EMBL/GenBank/DDBJ whole genome shotgun (WGS) entry which is preliminary data.</text>
</comment>